<dbReference type="Gene3D" id="3.10.28.20">
    <property type="entry name" value="Acetamidase/Formamidase-like domains"/>
    <property type="match status" value="1"/>
</dbReference>
<dbReference type="PROSITE" id="PS51257">
    <property type="entry name" value="PROKAR_LIPOPROTEIN"/>
    <property type="match status" value="1"/>
</dbReference>
<evidence type="ECO:0000313" key="2">
    <source>
        <dbReference type="EMBL" id="MDV5170740.1"/>
    </source>
</evidence>
<keyword evidence="3" id="KW-1185">Reference proteome</keyword>
<gene>
    <name evidence="2" type="ORF">R2X38_17180</name>
</gene>
<keyword evidence="2" id="KW-0449">Lipoprotein</keyword>
<reference evidence="2 3" key="1">
    <citation type="submission" date="2023-10" db="EMBL/GenBank/DDBJ databases">
        <title>Marine bacteria isolated from horseshoe crab.</title>
        <authorList>
            <person name="Cheng T.H."/>
        </authorList>
    </citation>
    <scope>NUCLEOTIDE SEQUENCE [LARGE SCALE GENOMIC DNA]</scope>
    <source>
        <strain evidence="2 3">HSC6</strain>
    </source>
</reference>
<comment type="caution">
    <text evidence="2">The sequence shown here is derived from an EMBL/GenBank/DDBJ whole genome shotgun (WGS) entry which is preliminary data.</text>
</comment>
<protein>
    <submittedName>
        <fullName evidence="2">LPP20 family lipoprotein</fullName>
    </submittedName>
</protein>
<organism evidence="2 3">
    <name type="scientific">Photobacterium rosenbergii</name>
    <dbReference type="NCBI Taxonomy" id="294936"/>
    <lineage>
        <taxon>Bacteria</taxon>
        <taxon>Pseudomonadati</taxon>
        <taxon>Pseudomonadota</taxon>
        <taxon>Gammaproteobacteria</taxon>
        <taxon>Vibrionales</taxon>
        <taxon>Vibrionaceae</taxon>
        <taxon>Photobacterium</taxon>
    </lineage>
</organism>
<dbReference type="RefSeq" id="WP_317523551.1">
    <property type="nucleotide sequence ID" value="NZ_JAWJZI010000007.1"/>
</dbReference>
<proteinExistence type="predicted"/>
<evidence type="ECO:0000313" key="3">
    <source>
        <dbReference type="Proteomes" id="UP001186452"/>
    </source>
</evidence>
<name>A0ABU3ZL03_9GAMM</name>
<feature type="signal peptide" evidence="1">
    <location>
        <begin position="1"/>
        <end position="28"/>
    </location>
</feature>
<accession>A0ABU3ZL03</accession>
<dbReference type="EMBL" id="JAWJZI010000007">
    <property type="protein sequence ID" value="MDV5170740.1"/>
    <property type="molecule type" value="Genomic_DNA"/>
</dbReference>
<feature type="chain" id="PRO_5047376346" evidence="1">
    <location>
        <begin position="29"/>
        <end position="331"/>
    </location>
</feature>
<keyword evidence="1" id="KW-0732">Signal</keyword>
<evidence type="ECO:0000256" key="1">
    <source>
        <dbReference type="SAM" id="SignalP"/>
    </source>
</evidence>
<sequence>MSIELMKMKSLLALAGGLLLAGCQSTHTPDWVLNQTPDTNMSFYAVGHGGTVRNAKNLAMDNINQKLWTQVESSGSLRQVVRDVNGNEDYLTQSDTNVNVKTAPLVLTGVQYNRTEQSDGIYYVEASISRTNIIHQLNQELNSIDEDANTELLKLKHSDPLMWWLENRDTQSIKKNMLTRKAMLLAASNGNENGVSMDNVIKLERQANKTKSQLLFSVKATKSDVMMSDFIKHHLSEKHVAVTTSSNKNNGATHQITLATNWRQSKVGDAYITTVIINLALKNKNGKTIASREVIATGNSISNFARSKESASRHFSAQMSDQGIWHFLGLV</sequence>
<dbReference type="Proteomes" id="UP001186452">
    <property type="component" value="Unassembled WGS sequence"/>
</dbReference>